<dbReference type="Gene3D" id="3.40.960.10">
    <property type="entry name" value="VSR Endonuclease"/>
    <property type="match status" value="1"/>
</dbReference>
<dbReference type="CDD" id="cd00221">
    <property type="entry name" value="Vsr"/>
    <property type="match status" value="1"/>
</dbReference>
<dbReference type="GO" id="GO:0004519">
    <property type="term" value="F:endonuclease activity"/>
    <property type="evidence" value="ECO:0007669"/>
    <property type="project" value="UniProtKB-KW"/>
</dbReference>
<dbReference type="GO" id="GO:0016787">
    <property type="term" value="F:hydrolase activity"/>
    <property type="evidence" value="ECO:0007669"/>
    <property type="project" value="UniProtKB-KW"/>
</dbReference>
<accession>A0A382P666</accession>
<dbReference type="NCBIfam" id="TIGR00632">
    <property type="entry name" value="vsr"/>
    <property type="match status" value="1"/>
</dbReference>
<keyword evidence="2" id="KW-0255">Endonuclease</keyword>
<feature type="region of interest" description="Disordered" evidence="6">
    <location>
        <begin position="1"/>
        <end position="24"/>
    </location>
</feature>
<sequence length="142" mass="16665">MTDHLTKKQRSSNMSRIRSKDTAPEVAVRKKLHSLGFRFRLHDRKITGNPDIIMKKYMAALFVHGCFWHQHEGCRFASLPKSNRRYWLPKLEKNKQRDQKTLETLKENGWKTAVVWECETKKAEDLNKAVDNIIRQLGESSA</sequence>
<dbReference type="AlphaFoldDB" id="A0A382P666"/>
<evidence type="ECO:0008006" key="8">
    <source>
        <dbReference type="Google" id="ProtNLM"/>
    </source>
</evidence>
<keyword evidence="3" id="KW-0227">DNA damage</keyword>
<evidence type="ECO:0000256" key="2">
    <source>
        <dbReference type="ARBA" id="ARBA00022759"/>
    </source>
</evidence>
<evidence type="ECO:0000256" key="5">
    <source>
        <dbReference type="ARBA" id="ARBA00023204"/>
    </source>
</evidence>
<evidence type="ECO:0000256" key="3">
    <source>
        <dbReference type="ARBA" id="ARBA00022763"/>
    </source>
</evidence>
<dbReference type="SUPFAM" id="SSF52980">
    <property type="entry name" value="Restriction endonuclease-like"/>
    <property type="match status" value="1"/>
</dbReference>
<organism evidence="7">
    <name type="scientific">marine metagenome</name>
    <dbReference type="NCBI Taxonomy" id="408172"/>
    <lineage>
        <taxon>unclassified sequences</taxon>
        <taxon>metagenomes</taxon>
        <taxon>ecological metagenomes</taxon>
    </lineage>
</organism>
<dbReference type="GO" id="GO:0006298">
    <property type="term" value="P:mismatch repair"/>
    <property type="evidence" value="ECO:0007669"/>
    <property type="project" value="InterPro"/>
</dbReference>
<protein>
    <recommendedName>
        <fullName evidence="8">Very short patch repair endonuclease</fullName>
    </recommendedName>
</protein>
<dbReference type="Pfam" id="PF03852">
    <property type="entry name" value="Vsr"/>
    <property type="match status" value="1"/>
</dbReference>
<keyword evidence="4" id="KW-0378">Hydrolase</keyword>
<dbReference type="InterPro" id="IPR011335">
    <property type="entry name" value="Restrct_endonuc-II-like"/>
</dbReference>
<proteinExistence type="predicted"/>
<dbReference type="PIRSF" id="PIRSF018267">
    <property type="entry name" value="VSR_endonuc"/>
    <property type="match status" value="1"/>
</dbReference>
<name>A0A382P666_9ZZZZ</name>
<keyword evidence="1" id="KW-0540">Nuclease</keyword>
<keyword evidence="5" id="KW-0234">DNA repair</keyword>
<dbReference type="EMBL" id="UINC01104727">
    <property type="protein sequence ID" value="SVC68105.1"/>
    <property type="molecule type" value="Genomic_DNA"/>
</dbReference>
<gene>
    <name evidence="7" type="ORF">METZ01_LOCUS320959</name>
</gene>
<evidence type="ECO:0000256" key="1">
    <source>
        <dbReference type="ARBA" id="ARBA00022722"/>
    </source>
</evidence>
<reference evidence="7" key="1">
    <citation type="submission" date="2018-05" db="EMBL/GenBank/DDBJ databases">
        <authorList>
            <person name="Lanie J.A."/>
            <person name="Ng W.-L."/>
            <person name="Kazmierczak K.M."/>
            <person name="Andrzejewski T.M."/>
            <person name="Davidsen T.M."/>
            <person name="Wayne K.J."/>
            <person name="Tettelin H."/>
            <person name="Glass J.I."/>
            <person name="Rusch D."/>
            <person name="Podicherti R."/>
            <person name="Tsui H.-C.T."/>
            <person name="Winkler M.E."/>
        </authorList>
    </citation>
    <scope>NUCLEOTIDE SEQUENCE</scope>
</reference>
<evidence type="ECO:0000256" key="6">
    <source>
        <dbReference type="SAM" id="MobiDB-lite"/>
    </source>
</evidence>
<evidence type="ECO:0000256" key="4">
    <source>
        <dbReference type="ARBA" id="ARBA00022801"/>
    </source>
</evidence>
<evidence type="ECO:0000313" key="7">
    <source>
        <dbReference type="EMBL" id="SVC68105.1"/>
    </source>
</evidence>
<dbReference type="InterPro" id="IPR004603">
    <property type="entry name" value="DNA_mismatch_endonuc_vsr"/>
</dbReference>